<protein>
    <submittedName>
        <fullName evidence="1">Uncharacterized protein</fullName>
    </submittedName>
</protein>
<dbReference type="EMBL" id="JBHFFA010000006">
    <property type="protein sequence ID" value="KAL2620967.1"/>
    <property type="molecule type" value="Genomic_DNA"/>
</dbReference>
<dbReference type="PANTHER" id="PTHR43036:SF2">
    <property type="entry name" value="OS04G0481300 PROTEIN"/>
    <property type="match status" value="1"/>
</dbReference>
<dbReference type="Proteomes" id="UP001605036">
    <property type="component" value="Unassembled WGS sequence"/>
</dbReference>
<name>A0ABD1Y2K1_9MARC</name>
<sequence>MVKALEQVGCVHSLNWNPLSKCLEEKIAHKSNTRVWMNTRPIRSSDSSSSLGGGGVVRREVLSNQGRTKLDSSSDRSFYAFPRLVKHVDDQFLATLTALYRERIPEGAEVLDLCSSWQSYVL</sequence>
<accession>A0ABD1Y2K1</accession>
<comment type="caution">
    <text evidence="1">The sequence shown here is derived from an EMBL/GenBank/DDBJ whole genome shotgun (WGS) entry which is preliminary data.</text>
</comment>
<evidence type="ECO:0000313" key="2">
    <source>
        <dbReference type="Proteomes" id="UP001605036"/>
    </source>
</evidence>
<proteinExistence type="predicted"/>
<gene>
    <name evidence="1" type="ORF">R1flu_001172</name>
</gene>
<dbReference type="AlphaFoldDB" id="A0ABD1Y2K1"/>
<dbReference type="PANTHER" id="PTHR43036">
    <property type="entry name" value="OSJNBB0011N17.9 PROTEIN"/>
    <property type="match status" value="1"/>
</dbReference>
<organism evidence="1 2">
    <name type="scientific">Riccia fluitans</name>
    <dbReference type="NCBI Taxonomy" id="41844"/>
    <lineage>
        <taxon>Eukaryota</taxon>
        <taxon>Viridiplantae</taxon>
        <taxon>Streptophyta</taxon>
        <taxon>Embryophyta</taxon>
        <taxon>Marchantiophyta</taxon>
        <taxon>Marchantiopsida</taxon>
        <taxon>Marchantiidae</taxon>
        <taxon>Marchantiales</taxon>
        <taxon>Ricciaceae</taxon>
        <taxon>Riccia</taxon>
    </lineage>
</organism>
<reference evidence="1 2" key="1">
    <citation type="submission" date="2024-09" db="EMBL/GenBank/DDBJ databases">
        <title>Chromosome-scale assembly of Riccia fluitans.</title>
        <authorList>
            <person name="Paukszto L."/>
            <person name="Sawicki J."/>
            <person name="Karawczyk K."/>
            <person name="Piernik-Szablinska J."/>
            <person name="Szczecinska M."/>
            <person name="Mazdziarz M."/>
        </authorList>
    </citation>
    <scope>NUCLEOTIDE SEQUENCE [LARGE SCALE GENOMIC DNA]</scope>
    <source>
        <strain evidence="1">Rf_01</strain>
        <tissue evidence="1">Aerial parts of the thallus</tissue>
    </source>
</reference>
<evidence type="ECO:0000313" key="1">
    <source>
        <dbReference type="EMBL" id="KAL2620967.1"/>
    </source>
</evidence>
<keyword evidence="2" id="KW-1185">Reference proteome</keyword>